<reference evidence="5" key="1">
    <citation type="journal article" date="2019" name="Int. J. Syst. Evol. Microbiol.">
        <title>The Global Catalogue of Microorganisms (GCM) 10K type strain sequencing project: providing services to taxonomists for standard genome sequencing and annotation.</title>
        <authorList>
            <consortium name="The Broad Institute Genomics Platform"/>
            <consortium name="The Broad Institute Genome Sequencing Center for Infectious Disease"/>
            <person name="Wu L."/>
            <person name="Ma J."/>
        </authorList>
    </citation>
    <scope>NUCLEOTIDE SEQUENCE [LARGE SCALE GENOMIC DNA]</scope>
    <source>
        <strain evidence="5">NBRC 111756</strain>
    </source>
</reference>
<dbReference type="PROSITE" id="PS50110">
    <property type="entry name" value="RESPONSE_REGULATORY"/>
    <property type="match status" value="1"/>
</dbReference>
<keyword evidence="1 2" id="KW-0597">Phosphoprotein</keyword>
<protein>
    <submittedName>
        <fullName evidence="4">PleD family two-component system response regulator</fullName>
    </submittedName>
</protein>
<feature type="domain" description="Response regulatory" evidence="3">
    <location>
        <begin position="1"/>
        <end position="80"/>
    </location>
</feature>
<feature type="modified residue" description="4-aspartylphosphate" evidence="2">
    <location>
        <position position="12"/>
    </location>
</feature>
<comment type="caution">
    <text evidence="4">The sequence shown here is derived from an EMBL/GenBank/DDBJ whole genome shotgun (WGS) entry which is preliminary data.</text>
</comment>
<dbReference type="InterPro" id="IPR001789">
    <property type="entry name" value="Sig_transdc_resp-reg_receiver"/>
</dbReference>
<dbReference type="InterPro" id="IPR011006">
    <property type="entry name" value="CheY-like_superfamily"/>
</dbReference>
<evidence type="ECO:0000256" key="1">
    <source>
        <dbReference type="ARBA" id="ARBA00022553"/>
    </source>
</evidence>
<dbReference type="SUPFAM" id="SSF52172">
    <property type="entry name" value="CheY-like"/>
    <property type="match status" value="1"/>
</dbReference>
<sequence length="86" mass="9738">MHRRRPDLVLMDVGLPDVNGIDTTRRIKSVKTFAQIPVVMITGHHGQKETVIQSRKVGAADFIVKPFEKAVLMRKLSVFLNRELDA</sequence>
<dbReference type="Gene3D" id="3.40.50.2300">
    <property type="match status" value="1"/>
</dbReference>
<evidence type="ECO:0000256" key="2">
    <source>
        <dbReference type="PROSITE-ProRule" id="PRU00169"/>
    </source>
</evidence>
<name>A0ABW1ZTQ7_9GAMM</name>
<gene>
    <name evidence="4" type="ORF">ACFQDL_00015</name>
</gene>
<organism evidence="4 5">
    <name type="scientific">Marinobacterium aestuariivivens</name>
    <dbReference type="NCBI Taxonomy" id="1698799"/>
    <lineage>
        <taxon>Bacteria</taxon>
        <taxon>Pseudomonadati</taxon>
        <taxon>Pseudomonadota</taxon>
        <taxon>Gammaproteobacteria</taxon>
        <taxon>Oceanospirillales</taxon>
        <taxon>Oceanospirillaceae</taxon>
        <taxon>Marinobacterium</taxon>
    </lineage>
</organism>
<dbReference type="InterPro" id="IPR050595">
    <property type="entry name" value="Bact_response_regulator"/>
</dbReference>
<dbReference type="RefSeq" id="WP_379907211.1">
    <property type="nucleotide sequence ID" value="NZ_JBHSWE010000001.1"/>
</dbReference>
<dbReference type="EMBL" id="JBHSWE010000001">
    <property type="protein sequence ID" value="MFC6668675.1"/>
    <property type="molecule type" value="Genomic_DNA"/>
</dbReference>
<keyword evidence="5" id="KW-1185">Reference proteome</keyword>
<evidence type="ECO:0000259" key="3">
    <source>
        <dbReference type="PROSITE" id="PS50110"/>
    </source>
</evidence>
<dbReference type="Pfam" id="PF00072">
    <property type="entry name" value="Response_reg"/>
    <property type="match status" value="1"/>
</dbReference>
<dbReference type="PANTHER" id="PTHR44591:SF3">
    <property type="entry name" value="RESPONSE REGULATORY DOMAIN-CONTAINING PROTEIN"/>
    <property type="match status" value="1"/>
</dbReference>
<evidence type="ECO:0000313" key="5">
    <source>
        <dbReference type="Proteomes" id="UP001596422"/>
    </source>
</evidence>
<accession>A0ABW1ZTQ7</accession>
<dbReference type="PANTHER" id="PTHR44591">
    <property type="entry name" value="STRESS RESPONSE REGULATOR PROTEIN 1"/>
    <property type="match status" value="1"/>
</dbReference>
<proteinExistence type="predicted"/>
<evidence type="ECO:0000313" key="4">
    <source>
        <dbReference type="EMBL" id="MFC6668675.1"/>
    </source>
</evidence>
<dbReference type="Proteomes" id="UP001596422">
    <property type="component" value="Unassembled WGS sequence"/>
</dbReference>